<dbReference type="AlphaFoldDB" id="A8WQI3"/>
<evidence type="ECO:0000313" key="1">
    <source>
        <dbReference type="EMBL" id="CAP22741.2"/>
    </source>
</evidence>
<organism evidence="1 2">
    <name type="scientific">Caenorhabditis briggsae</name>
    <dbReference type="NCBI Taxonomy" id="6238"/>
    <lineage>
        <taxon>Eukaryota</taxon>
        <taxon>Metazoa</taxon>
        <taxon>Ecdysozoa</taxon>
        <taxon>Nematoda</taxon>
        <taxon>Chromadorea</taxon>
        <taxon>Rhabditida</taxon>
        <taxon>Rhabditina</taxon>
        <taxon>Rhabditomorpha</taxon>
        <taxon>Rhabditoidea</taxon>
        <taxon>Rhabditidae</taxon>
        <taxon>Peloderinae</taxon>
        <taxon>Caenorhabditis</taxon>
    </lineage>
</organism>
<accession>A8WQI3</accession>
<sequence length="176" mass="20415">MTMYSTINSIFHYSETNKLHLSMKCEKSLPNVTNVQETKIEPGNVDPQFLANVLTMYPDSHTLSVRRIVGDIPTESLFFPIQNIQVMYKSGPDYIHNFVGRNMLLSCVFLTNQDLIKFLKQWISKEAYHNLETLSMHIVTEINAVLIRQSVESEEYDPNEPEKRPKDYVVDIPEVF</sequence>
<protein>
    <submittedName>
        <fullName evidence="1">Protein CBG01515</fullName>
    </submittedName>
</protein>
<dbReference type="eggNOG" id="ENOG502TK92">
    <property type="taxonomic scope" value="Eukaryota"/>
</dbReference>
<dbReference type="InParanoid" id="A8WQI3"/>
<evidence type="ECO:0000313" key="3">
    <source>
        <dbReference type="WormBase" id="CBG01515"/>
    </source>
</evidence>
<reference evidence="1 2" key="1">
    <citation type="journal article" date="2003" name="PLoS Biol.">
        <title>The genome sequence of Caenorhabditis briggsae: a platform for comparative genomics.</title>
        <authorList>
            <person name="Stein L.D."/>
            <person name="Bao Z."/>
            <person name="Blasiar D."/>
            <person name="Blumenthal T."/>
            <person name="Brent M.R."/>
            <person name="Chen N."/>
            <person name="Chinwalla A."/>
            <person name="Clarke L."/>
            <person name="Clee C."/>
            <person name="Coghlan A."/>
            <person name="Coulson A."/>
            <person name="D'Eustachio P."/>
            <person name="Fitch D.H."/>
            <person name="Fulton L.A."/>
            <person name="Fulton R.E."/>
            <person name="Griffiths-Jones S."/>
            <person name="Harris T.W."/>
            <person name="Hillier L.W."/>
            <person name="Kamath R."/>
            <person name="Kuwabara P.E."/>
            <person name="Mardis E.R."/>
            <person name="Marra M.A."/>
            <person name="Miner T.L."/>
            <person name="Minx P."/>
            <person name="Mullikin J.C."/>
            <person name="Plumb R.W."/>
            <person name="Rogers J."/>
            <person name="Schein J.E."/>
            <person name="Sohrmann M."/>
            <person name="Spieth J."/>
            <person name="Stajich J.E."/>
            <person name="Wei C."/>
            <person name="Willey D."/>
            <person name="Wilson R.K."/>
            <person name="Durbin R."/>
            <person name="Waterston R.H."/>
        </authorList>
    </citation>
    <scope>NUCLEOTIDE SEQUENCE [LARGE SCALE GENOMIC DNA]</scope>
    <source>
        <strain evidence="1 2">AF16</strain>
    </source>
</reference>
<keyword evidence="2" id="KW-1185">Reference proteome</keyword>
<dbReference type="PANTHER" id="PTHR21503:SF8">
    <property type="entry name" value="F-BOX ASSOCIATED DOMAIN-CONTAINING PROTEIN-RELATED"/>
    <property type="match status" value="1"/>
</dbReference>
<dbReference type="HOGENOM" id="CLU_040220_4_0_1"/>
<dbReference type="KEGG" id="cbr:CBG_01515"/>
<reference evidence="1 2" key="2">
    <citation type="journal article" date="2011" name="PLoS Genet.">
        <title>Caenorhabditis briggsae recombinant inbred line genotypes reveal inter-strain incompatibility and the evolution of recombination.</title>
        <authorList>
            <person name="Ross J.A."/>
            <person name="Koboldt D.C."/>
            <person name="Staisch J.E."/>
            <person name="Chamberlin H.M."/>
            <person name="Gupta B.P."/>
            <person name="Miller R.D."/>
            <person name="Baird S.E."/>
            <person name="Haag E.S."/>
        </authorList>
    </citation>
    <scope>NUCLEOTIDE SEQUENCE [LARGE SCALE GENOMIC DNA]</scope>
    <source>
        <strain evidence="1 2">AF16</strain>
    </source>
</reference>
<dbReference type="WormBase" id="CBG01515">
    <property type="protein sequence ID" value="CBP28532"/>
    <property type="gene ID" value="WBGene00024740"/>
</dbReference>
<proteinExistence type="predicted"/>
<name>A8WQI3_CAEBR</name>
<dbReference type="CTD" id="8577340"/>
<dbReference type="GeneID" id="8577340"/>
<dbReference type="RefSeq" id="XP_002635344.2">
    <property type="nucleotide sequence ID" value="XM_002635298.2"/>
</dbReference>
<gene>
    <name evidence="1 3" type="ORF">CBG01515</name>
    <name evidence="1" type="ORF">CBG_01515</name>
</gene>
<evidence type="ECO:0000313" key="2">
    <source>
        <dbReference type="Proteomes" id="UP000008549"/>
    </source>
</evidence>
<dbReference type="PANTHER" id="PTHR21503">
    <property type="entry name" value="F-BOX-CONTAINING HYPOTHETICAL PROTEIN C.ELEGANS"/>
    <property type="match status" value="1"/>
</dbReference>
<dbReference type="Proteomes" id="UP000008549">
    <property type="component" value="Unassembled WGS sequence"/>
</dbReference>
<dbReference type="EMBL" id="HE601420">
    <property type="protein sequence ID" value="CAP22741.2"/>
    <property type="molecule type" value="Genomic_DNA"/>
</dbReference>